<keyword evidence="11" id="KW-1185">Reference proteome</keyword>
<dbReference type="FunFam" id="1.10.10.10:FF:000214">
    <property type="entry name" value="Methylated-DNA--protein-cysteine methyltransferase"/>
    <property type="match status" value="1"/>
</dbReference>
<dbReference type="Gene3D" id="1.10.10.10">
    <property type="entry name" value="Winged helix-like DNA-binding domain superfamily/Winged helix DNA-binding domain"/>
    <property type="match status" value="1"/>
</dbReference>
<evidence type="ECO:0000313" key="11">
    <source>
        <dbReference type="Proteomes" id="UP000035268"/>
    </source>
</evidence>
<reference evidence="10 11" key="2">
    <citation type="journal article" date="2016" name="ISME J.">
        <title>Characterization of the first cultured representative of Verrucomicrobia subdivision 5 indicates the proposal of a novel phylum.</title>
        <authorList>
            <person name="Spring S."/>
            <person name="Bunk B."/>
            <person name="Sproer C."/>
            <person name="Schumann P."/>
            <person name="Rohde M."/>
            <person name="Tindall B.J."/>
            <person name="Klenk H.P."/>
        </authorList>
    </citation>
    <scope>NUCLEOTIDE SEQUENCE [LARGE SCALE GENOMIC DNA]</scope>
    <source>
        <strain evidence="10 11">L21-Fru-AB</strain>
    </source>
</reference>
<dbReference type="InterPro" id="IPR014048">
    <property type="entry name" value="MethylDNA_cys_MeTrfase_DNA-bd"/>
</dbReference>
<evidence type="ECO:0000256" key="1">
    <source>
        <dbReference type="ARBA" id="ARBA00001286"/>
    </source>
</evidence>
<dbReference type="EC" id="2.1.1.63" evidence="3"/>
<dbReference type="NCBIfam" id="TIGR00589">
    <property type="entry name" value="ogt"/>
    <property type="match status" value="1"/>
</dbReference>
<dbReference type="GO" id="GO:0006281">
    <property type="term" value="P:DNA repair"/>
    <property type="evidence" value="ECO:0007669"/>
    <property type="project" value="UniProtKB-KW"/>
</dbReference>
<dbReference type="PANTHER" id="PTHR10815:SF13">
    <property type="entry name" value="METHYLATED-DNA--PROTEIN-CYSTEINE METHYLTRANSFERASE"/>
    <property type="match status" value="1"/>
</dbReference>
<dbReference type="PROSITE" id="PS00374">
    <property type="entry name" value="MGMT"/>
    <property type="match status" value="1"/>
</dbReference>
<dbReference type="InterPro" id="IPR036388">
    <property type="entry name" value="WH-like_DNA-bd_sf"/>
</dbReference>
<dbReference type="InterPro" id="IPR036217">
    <property type="entry name" value="MethylDNA_cys_MeTrfase_DNAb"/>
</dbReference>
<dbReference type="PANTHER" id="PTHR10815">
    <property type="entry name" value="METHYLATED-DNA--PROTEIN-CYSTEINE METHYLTRANSFERASE"/>
    <property type="match status" value="1"/>
</dbReference>
<comment type="catalytic activity">
    <reaction evidence="8">
        <text>a 6-O-methyl-2'-deoxyguanosine in DNA + L-cysteinyl-[protein] = S-methyl-L-cysteinyl-[protein] + a 2'-deoxyguanosine in DNA</text>
        <dbReference type="Rhea" id="RHEA:24000"/>
        <dbReference type="Rhea" id="RHEA-COMP:10131"/>
        <dbReference type="Rhea" id="RHEA-COMP:10132"/>
        <dbReference type="Rhea" id="RHEA-COMP:11367"/>
        <dbReference type="Rhea" id="RHEA-COMP:11368"/>
        <dbReference type="ChEBI" id="CHEBI:29950"/>
        <dbReference type="ChEBI" id="CHEBI:82612"/>
        <dbReference type="ChEBI" id="CHEBI:85445"/>
        <dbReference type="ChEBI" id="CHEBI:85448"/>
        <dbReference type="EC" id="2.1.1.63"/>
    </reaction>
</comment>
<evidence type="ECO:0000256" key="5">
    <source>
        <dbReference type="ARBA" id="ARBA00022679"/>
    </source>
</evidence>
<organism evidence="10 11">
    <name type="scientific">Kiritimatiella glycovorans</name>
    <dbReference type="NCBI Taxonomy" id="1307763"/>
    <lineage>
        <taxon>Bacteria</taxon>
        <taxon>Pseudomonadati</taxon>
        <taxon>Kiritimatiellota</taxon>
        <taxon>Kiritimatiellia</taxon>
        <taxon>Kiritimatiellales</taxon>
        <taxon>Kiritimatiellaceae</taxon>
        <taxon>Kiritimatiella</taxon>
    </lineage>
</organism>
<evidence type="ECO:0000256" key="6">
    <source>
        <dbReference type="ARBA" id="ARBA00022763"/>
    </source>
</evidence>
<evidence type="ECO:0000313" key="10">
    <source>
        <dbReference type="EMBL" id="AKJ64890.1"/>
    </source>
</evidence>
<dbReference type="STRING" id="1307763.L21SP4_01647"/>
<reference evidence="11" key="1">
    <citation type="submission" date="2015-02" db="EMBL/GenBank/DDBJ databases">
        <title>Description and complete genome sequence of the first cultured representative of the subdivision 5 of the Verrucomicrobia phylum.</title>
        <authorList>
            <person name="Spring S."/>
            <person name="Bunk B."/>
            <person name="Sproer C."/>
            <person name="Klenk H.-P."/>
        </authorList>
    </citation>
    <scope>NUCLEOTIDE SEQUENCE [LARGE SCALE GENOMIC DNA]</scope>
    <source>
        <strain evidence="11">L21-Fru-AB</strain>
    </source>
</reference>
<protein>
    <recommendedName>
        <fullName evidence="3">methylated-DNA--[protein]-cysteine S-methyltransferase</fullName>
        <ecNumber evidence="3">2.1.1.63</ecNumber>
    </recommendedName>
</protein>
<comment type="catalytic activity">
    <reaction evidence="1">
        <text>a 4-O-methyl-thymidine in DNA + L-cysteinyl-[protein] = a thymidine in DNA + S-methyl-L-cysteinyl-[protein]</text>
        <dbReference type="Rhea" id="RHEA:53428"/>
        <dbReference type="Rhea" id="RHEA-COMP:10131"/>
        <dbReference type="Rhea" id="RHEA-COMP:10132"/>
        <dbReference type="Rhea" id="RHEA-COMP:13555"/>
        <dbReference type="Rhea" id="RHEA-COMP:13556"/>
        <dbReference type="ChEBI" id="CHEBI:29950"/>
        <dbReference type="ChEBI" id="CHEBI:82612"/>
        <dbReference type="ChEBI" id="CHEBI:137386"/>
        <dbReference type="ChEBI" id="CHEBI:137387"/>
        <dbReference type="EC" id="2.1.1.63"/>
    </reaction>
</comment>
<name>A0A0G3EJD3_9BACT</name>
<gene>
    <name evidence="10" type="primary">ogt</name>
    <name evidence="10" type="ORF">L21SP4_01647</name>
</gene>
<keyword evidence="7" id="KW-0234">DNA repair</keyword>
<dbReference type="GO" id="GO:0032259">
    <property type="term" value="P:methylation"/>
    <property type="evidence" value="ECO:0007669"/>
    <property type="project" value="UniProtKB-KW"/>
</dbReference>
<evidence type="ECO:0000256" key="7">
    <source>
        <dbReference type="ARBA" id="ARBA00023204"/>
    </source>
</evidence>
<dbReference type="Pfam" id="PF01035">
    <property type="entry name" value="DNA_binding_1"/>
    <property type="match status" value="1"/>
</dbReference>
<dbReference type="SUPFAM" id="SSF46767">
    <property type="entry name" value="Methylated DNA-protein cysteine methyltransferase, C-terminal domain"/>
    <property type="match status" value="1"/>
</dbReference>
<dbReference type="RefSeq" id="WP_052882174.1">
    <property type="nucleotide sequence ID" value="NZ_CP010904.1"/>
</dbReference>
<comment type="similarity">
    <text evidence="2">Belongs to the MGMT family.</text>
</comment>
<evidence type="ECO:0000259" key="9">
    <source>
        <dbReference type="Pfam" id="PF01035"/>
    </source>
</evidence>
<dbReference type="AlphaFoldDB" id="A0A0G3EJD3"/>
<evidence type="ECO:0000256" key="4">
    <source>
        <dbReference type="ARBA" id="ARBA00022603"/>
    </source>
</evidence>
<proteinExistence type="inferred from homology"/>
<evidence type="ECO:0000256" key="2">
    <source>
        <dbReference type="ARBA" id="ARBA00008711"/>
    </source>
</evidence>
<sequence>MNPSGASRVFVTYASALLRGEKMQPPPFPLPEGAPFYRQVWHVLRTIPRGEVRTYARVAADAGCPGAARAAGTACARNPLPLFIPCHRVVAAHGPGGFGAGLAWKKLLLKNESSSTRKARYSKLKK</sequence>
<keyword evidence="6" id="KW-0227">DNA damage</keyword>
<dbReference type="CDD" id="cd06445">
    <property type="entry name" value="ATase"/>
    <property type="match status" value="1"/>
</dbReference>
<accession>A0A0G3EJD3</accession>
<evidence type="ECO:0000256" key="8">
    <source>
        <dbReference type="ARBA" id="ARBA00049348"/>
    </source>
</evidence>
<feature type="domain" description="Methylated-DNA-[protein]-cysteine S-methyltransferase DNA binding" evidence="9">
    <location>
        <begin position="35"/>
        <end position="113"/>
    </location>
</feature>
<evidence type="ECO:0000256" key="3">
    <source>
        <dbReference type="ARBA" id="ARBA00011918"/>
    </source>
</evidence>
<dbReference type="PATRIC" id="fig|1609981.3.peg.1708"/>
<keyword evidence="5 10" id="KW-0808">Transferase</keyword>
<dbReference type="GO" id="GO:0003908">
    <property type="term" value="F:methylated-DNA-[protein]-cysteine S-methyltransferase activity"/>
    <property type="evidence" value="ECO:0007669"/>
    <property type="project" value="UniProtKB-EC"/>
</dbReference>
<dbReference type="InterPro" id="IPR001497">
    <property type="entry name" value="MethylDNA_cys_MeTrfase_AS"/>
</dbReference>
<dbReference type="Proteomes" id="UP000035268">
    <property type="component" value="Chromosome"/>
</dbReference>
<keyword evidence="4 10" id="KW-0489">Methyltransferase</keyword>
<dbReference type="EMBL" id="CP010904">
    <property type="protein sequence ID" value="AKJ64890.1"/>
    <property type="molecule type" value="Genomic_DNA"/>
</dbReference>
<dbReference type="KEGG" id="vbl:L21SP4_01647"/>